<evidence type="ECO:0000256" key="3">
    <source>
        <dbReference type="SAM" id="SignalP"/>
    </source>
</evidence>
<dbReference type="PROSITE" id="PS51375">
    <property type="entry name" value="PPR"/>
    <property type="match status" value="3"/>
</dbReference>
<comment type="caution">
    <text evidence="5">The sequence shown here is derived from an EMBL/GenBank/DDBJ whole genome shotgun (WGS) entry which is preliminary data.</text>
</comment>
<protein>
    <recommendedName>
        <fullName evidence="4">Pentatricopeptide repeat-containing protein-mitochondrial domain-containing protein</fullName>
    </recommendedName>
</protein>
<dbReference type="InterPro" id="IPR057027">
    <property type="entry name" value="TPR_mt"/>
</dbReference>
<sequence length="410" mass="45493">MGQRMILCFAFLSVYLLGGRSWFPLSSQALCQGHCRRHHYKRSRACRSARKRDDVRSDPWVWGYDKRLAPYLQTNRVQAKLWMRWVSEGGIPPDVKLTASDRRVGSAVLSYLTDLAAKDHDDESAEEYYRLAEEGNFEITVPSLTPFINKAARRGDIRSAEVWLRRAVTSNGLTNEVPLSACLNAAANAGNLSRAEMWLEWAELSRVDVGVVTYSTLIKAAGRGSDHSGALRWYHRAREAGVEPNVVMCAALVTAVRSDVEAAEHWFEVACQGRVEPNAVMYNAVIDSCARAGDMARAAEHLRSMRGAVEPSGATFGALINGAAERGDLELALSWFDEMERSGIIANRIVWNTLLKACINVRPRGQAQMRATEDILWSMVKDRGVKPDLVTLSYIGECLALAGCPRSARC</sequence>
<evidence type="ECO:0000256" key="2">
    <source>
        <dbReference type="PROSITE-ProRule" id="PRU00708"/>
    </source>
</evidence>
<evidence type="ECO:0000313" key="5">
    <source>
        <dbReference type="EMBL" id="CAK0863248.1"/>
    </source>
</evidence>
<keyword evidence="3" id="KW-0732">Signal</keyword>
<reference evidence="5" key="1">
    <citation type="submission" date="2023-10" db="EMBL/GenBank/DDBJ databases">
        <authorList>
            <person name="Chen Y."/>
            <person name="Shah S."/>
            <person name="Dougan E. K."/>
            <person name="Thang M."/>
            <person name="Chan C."/>
        </authorList>
    </citation>
    <scope>NUCLEOTIDE SEQUENCE [LARGE SCALE GENOMIC DNA]</scope>
</reference>
<dbReference type="EMBL" id="CAUYUJ010016240">
    <property type="protein sequence ID" value="CAK0863248.1"/>
    <property type="molecule type" value="Genomic_DNA"/>
</dbReference>
<dbReference type="Pfam" id="PF13041">
    <property type="entry name" value="PPR_2"/>
    <property type="match status" value="1"/>
</dbReference>
<dbReference type="SUPFAM" id="SSF81901">
    <property type="entry name" value="HCP-like"/>
    <property type="match status" value="1"/>
</dbReference>
<gene>
    <name evidence="5" type="ORF">PCOR1329_LOCUS51444</name>
</gene>
<feature type="repeat" description="PPR" evidence="2">
    <location>
        <begin position="312"/>
        <end position="346"/>
    </location>
</feature>
<dbReference type="Pfam" id="PF23276">
    <property type="entry name" value="TPR_24"/>
    <property type="match status" value="1"/>
</dbReference>
<dbReference type="InterPro" id="IPR002885">
    <property type="entry name" value="PPR_rpt"/>
</dbReference>
<feature type="repeat" description="PPR" evidence="2">
    <location>
        <begin position="278"/>
        <end position="308"/>
    </location>
</feature>
<proteinExistence type="predicted"/>
<dbReference type="Gene3D" id="1.25.40.10">
    <property type="entry name" value="Tetratricopeptide repeat domain"/>
    <property type="match status" value="2"/>
</dbReference>
<feature type="chain" id="PRO_5046334315" description="Pentatricopeptide repeat-containing protein-mitochondrial domain-containing protein" evidence="3">
    <location>
        <begin position="22"/>
        <end position="410"/>
    </location>
</feature>
<evidence type="ECO:0000313" key="6">
    <source>
        <dbReference type="Proteomes" id="UP001189429"/>
    </source>
</evidence>
<accession>A0ABN9UT71</accession>
<keyword evidence="6" id="KW-1185">Reference proteome</keyword>
<dbReference type="PANTHER" id="PTHR47447:SF17">
    <property type="entry name" value="OS12G0638900 PROTEIN"/>
    <property type="match status" value="1"/>
</dbReference>
<feature type="signal peptide" evidence="3">
    <location>
        <begin position="1"/>
        <end position="21"/>
    </location>
</feature>
<dbReference type="Proteomes" id="UP001189429">
    <property type="component" value="Unassembled WGS sequence"/>
</dbReference>
<evidence type="ECO:0000256" key="1">
    <source>
        <dbReference type="ARBA" id="ARBA00022737"/>
    </source>
</evidence>
<dbReference type="InterPro" id="IPR011990">
    <property type="entry name" value="TPR-like_helical_dom_sf"/>
</dbReference>
<keyword evidence="1" id="KW-0677">Repeat</keyword>
<dbReference type="PANTHER" id="PTHR47447">
    <property type="entry name" value="OS03G0856100 PROTEIN"/>
    <property type="match status" value="1"/>
</dbReference>
<evidence type="ECO:0000259" key="4">
    <source>
        <dbReference type="Pfam" id="PF23276"/>
    </source>
</evidence>
<feature type="repeat" description="PPR" evidence="2">
    <location>
        <begin position="210"/>
        <end position="244"/>
    </location>
</feature>
<organism evidence="5 6">
    <name type="scientific">Prorocentrum cordatum</name>
    <dbReference type="NCBI Taxonomy" id="2364126"/>
    <lineage>
        <taxon>Eukaryota</taxon>
        <taxon>Sar</taxon>
        <taxon>Alveolata</taxon>
        <taxon>Dinophyceae</taxon>
        <taxon>Prorocentrales</taxon>
        <taxon>Prorocentraceae</taxon>
        <taxon>Prorocentrum</taxon>
    </lineage>
</organism>
<dbReference type="NCBIfam" id="TIGR00756">
    <property type="entry name" value="PPR"/>
    <property type="match status" value="3"/>
</dbReference>
<feature type="domain" description="Pentatricopeptide repeat-containing protein-mitochondrial" evidence="4">
    <location>
        <begin position="182"/>
        <end position="301"/>
    </location>
</feature>
<name>A0ABN9UT71_9DINO</name>